<feature type="transmembrane region" description="Helical" evidence="5">
    <location>
        <begin position="55"/>
        <end position="75"/>
    </location>
</feature>
<dbReference type="GO" id="GO:0032259">
    <property type="term" value="P:methylation"/>
    <property type="evidence" value="ECO:0007669"/>
    <property type="project" value="UniProtKB-KW"/>
</dbReference>
<keyword evidence="6" id="KW-0489">Methyltransferase</keyword>
<dbReference type="Gene3D" id="1.20.120.1630">
    <property type="match status" value="1"/>
</dbReference>
<feature type="transmembrane region" description="Helical" evidence="5">
    <location>
        <begin position="131"/>
        <end position="157"/>
    </location>
</feature>
<keyword evidence="6" id="KW-0808">Transferase</keyword>
<organism evidence="6 7">
    <name type="scientific">Azospirillum picis</name>
    <dbReference type="NCBI Taxonomy" id="488438"/>
    <lineage>
        <taxon>Bacteria</taxon>
        <taxon>Pseudomonadati</taxon>
        <taxon>Pseudomonadota</taxon>
        <taxon>Alphaproteobacteria</taxon>
        <taxon>Rhodospirillales</taxon>
        <taxon>Azospirillaceae</taxon>
        <taxon>Azospirillum</taxon>
    </lineage>
</organism>
<evidence type="ECO:0000313" key="6">
    <source>
        <dbReference type="EMBL" id="MDQ0534362.1"/>
    </source>
</evidence>
<name>A0ABU0MLR0_9PROT</name>
<reference evidence="6 7" key="1">
    <citation type="submission" date="2023-07" db="EMBL/GenBank/DDBJ databases">
        <title>Genomic Encyclopedia of Type Strains, Phase IV (KMG-IV): sequencing the most valuable type-strain genomes for metagenomic binning, comparative biology and taxonomic classification.</title>
        <authorList>
            <person name="Goeker M."/>
        </authorList>
    </citation>
    <scope>NUCLEOTIDE SEQUENCE [LARGE SCALE GENOMIC DNA]</scope>
    <source>
        <strain evidence="6 7">DSM 19922</strain>
    </source>
</reference>
<protein>
    <submittedName>
        <fullName evidence="6">Methyltransferase</fullName>
    </submittedName>
</protein>
<evidence type="ECO:0000256" key="1">
    <source>
        <dbReference type="ARBA" id="ARBA00004141"/>
    </source>
</evidence>
<comment type="subcellular location">
    <subcellularLocation>
        <location evidence="1">Membrane</location>
        <topology evidence="1">Multi-pass membrane protein</topology>
    </subcellularLocation>
</comment>
<dbReference type="Pfam" id="PF04140">
    <property type="entry name" value="ICMT"/>
    <property type="match status" value="1"/>
</dbReference>
<comment type="caution">
    <text evidence="6">The sequence shown here is derived from an EMBL/GenBank/DDBJ whole genome shotgun (WGS) entry which is preliminary data.</text>
</comment>
<evidence type="ECO:0000256" key="5">
    <source>
        <dbReference type="SAM" id="Phobius"/>
    </source>
</evidence>
<keyword evidence="2 5" id="KW-0812">Transmembrane</keyword>
<dbReference type="EMBL" id="JAUSVU010000011">
    <property type="protein sequence ID" value="MDQ0534362.1"/>
    <property type="molecule type" value="Genomic_DNA"/>
</dbReference>
<evidence type="ECO:0000313" key="7">
    <source>
        <dbReference type="Proteomes" id="UP001244552"/>
    </source>
</evidence>
<proteinExistence type="predicted"/>
<feature type="transmembrane region" description="Helical" evidence="5">
    <location>
        <begin position="81"/>
        <end position="101"/>
    </location>
</feature>
<keyword evidence="4 5" id="KW-0472">Membrane</keyword>
<accession>A0ABU0MLR0</accession>
<dbReference type="InterPro" id="IPR007269">
    <property type="entry name" value="ICMT_MeTrfase"/>
</dbReference>
<evidence type="ECO:0000256" key="3">
    <source>
        <dbReference type="ARBA" id="ARBA00022989"/>
    </source>
</evidence>
<sequence length="198" mass="21574">MDWLAMIDGSGWGLGWPRIILLAVALQRLLELVLARRNTARLLTQGAREAGAGHYPLFVVLHAGWLAALFVATPADAPANGWLLALFAMLQAGRVWVIATLGRYWTTRIITLDGAPLVRRGPFRLVRHPNYLVVAGELVVLPLVFGTVWIAVAATLLNLPLTLHRIRVEEEALRGRDGTPAAGGRWTAWNGRGCPPTA</sequence>
<feature type="transmembrane region" description="Helical" evidence="5">
    <location>
        <begin position="15"/>
        <end position="34"/>
    </location>
</feature>
<dbReference type="GO" id="GO:0008168">
    <property type="term" value="F:methyltransferase activity"/>
    <property type="evidence" value="ECO:0007669"/>
    <property type="project" value="UniProtKB-KW"/>
</dbReference>
<dbReference type="RefSeq" id="WP_246513200.1">
    <property type="nucleotide sequence ID" value="NZ_JAGINO010000014.1"/>
</dbReference>
<gene>
    <name evidence="6" type="ORF">QO018_003235</name>
</gene>
<keyword evidence="7" id="KW-1185">Reference proteome</keyword>
<dbReference type="Proteomes" id="UP001244552">
    <property type="component" value="Unassembled WGS sequence"/>
</dbReference>
<evidence type="ECO:0000256" key="4">
    <source>
        <dbReference type="ARBA" id="ARBA00023136"/>
    </source>
</evidence>
<keyword evidence="3 5" id="KW-1133">Transmembrane helix</keyword>
<evidence type="ECO:0000256" key="2">
    <source>
        <dbReference type="ARBA" id="ARBA00022692"/>
    </source>
</evidence>